<dbReference type="GO" id="GO:0004831">
    <property type="term" value="F:tyrosine-tRNA ligase activity"/>
    <property type="evidence" value="ECO:0007669"/>
    <property type="project" value="UniProtKB-EC"/>
</dbReference>
<dbReference type="GO" id="GO:0005829">
    <property type="term" value="C:cytosol"/>
    <property type="evidence" value="ECO:0007669"/>
    <property type="project" value="TreeGrafter"/>
</dbReference>
<evidence type="ECO:0000256" key="2">
    <source>
        <dbReference type="ARBA" id="ARBA00022598"/>
    </source>
</evidence>
<organism evidence="9">
    <name type="scientific">freshwater metagenome</name>
    <dbReference type="NCBI Taxonomy" id="449393"/>
    <lineage>
        <taxon>unclassified sequences</taxon>
        <taxon>metagenomes</taxon>
        <taxon>ecological metagenomes</taxon>
    </lineage>
</organism>
<dbReference type="GO" id="GO:0003723">
    <property type="term" value="F:RNA binding"/>
    <property type="evidence" value="ECO:0007669"/>
    <property type="project" value="InterPro"/>
</dbReference>
<dbReference type="PANTHER" id="PTHR11766:SF1">
    <property type="entry name" value="TYROSINE--TRNA LIGASE"/>
    <property type="match status" value="1"/>
</dbReference>
<dbReference type="EC" id="6.1.1.1" evidence="1"/>
<dbReference type="EMBL" id="CAEZXP010000002">
    <property type="protein sequence ID" value="CAB4693476.1"/>
    <property type="molecule type" value="Genomic_DNA"/>
</dbReference>
<keyword evidence="5" id="KW-0648">Protein biosynthesis</keyword>
<dbReference type="NCBIfam" id="TIGR00234">
    <property type="entry name" value="tyrS"/>
    <property type="match status" value="1"/>
</dbReference>
<keyword evidence="6" id="KW-0030">Aminoacyl-tRNA synthetase</keyword>
<accession>A0A6J6P3V1</accession>
<evidence type="ECO:0000256" key="6">
    <source>
        <dbReference type="ARBA" id="ARBA00023146"/>
    </source>
</evidence>
<dbReference type="InterPro" id="IPR014729">
    <property type="entry name" value="Rossmann-like_a/b/a_fold"/>
</dbReference>
<evidence type="ECO:0000256" key="3">
    <source>
        <dbReference type="ARBA" id="ARBA00022741"/>
    </source>
</evidence>
<dbReference type="AlphaFoldDB" id="A0A6J6P3V1"/>
<dbReference type="Pfam" id="PF00579">
    <property type="entry name" value="tRNA-synt_1b"/>
    <property type="match status" value="1"/>
</dbReference>
<reference evidence="9" key="1">
    <citation type="submission" date="2020-05" db="EMBL/GenBank/DDBJ databases">
        <authorList>
            <person name="Chiriac C."/>
            <person name="Salcher M."/>
            <person name="Ghai R."/>
            <person name="Kavagutti S V."/>
        </authorList>
    </citation>
    <scope>NUCLEOTIDE SEQUENCE</scope>
</reference>
<dbReference type="CDD" id="cd00805">
    <property type="entry name" value="TyrRS_core"/>
    <property type="match status" value="1"/>
</dbReference>
<dbReference type="SUPFAM" id="SSF55174">
    <property type="entry name" value="Alpha-L RNA-binding motif"/>
    <property type="match status" value="1"/>
</dbReference>
<dbReference type="GO" id="GO:0005524">
    <property type="term" value="F:ATP binding"/>
    <property type="evidence" value="ECO:0007669"/>
    <property type="project" value="UniProtKB-KW"/>
</dbReference>
<comment type="catalytic activity">
    <reaction evidence="8">
        <text>tRNA(Tyr) + L-tyrosine + ATP = L-tyrosyl-tRNA(Tyr) + AMP + diphosphate + H(+)</text>
        <dbReference type="Rhea" id="RHEA:10220"/>
        <dbReference type="Rhea" id="RHEA-COMP:9706"/>
        <dbReference type="Rhea" id="RHEA-COMP:9707"/>
        <dbReference type="ChEBI" id="CHEBI:15378"/>
        <dbReference type="ChEBI" id="CHEBI:30616"/>
        <dbReference type="ChEBI" id="CHEBI:33019"/>
        <dbReference type="ChEBI" id="CHEBI:58315"/>
        <dbReference type="ChEBI" id="CHEBI:78442"/>
        <dbReference type="ChEBI" id="CHEBI:78536"/>
        <dbReference type="ChEBI" id="CHEBI:456215"/>
        <dbReference type="EC" id="6.1.1.1"/>
    </reaction>
</comment>
<evidence type="ECO:0000256" key="7">
    <source>
        <dbReference type="ARBA" id="ARBA00033323"/>
    </source>
</evidence>
<sequence length="379" mass="41360">MIDVLTRNAVDVLPEGGLEAKLKLGRPLRVKLGIDVTSPDIHIGRAIPLQRMRAFQDAGHVGVLIIGDYTTRIGDPSGRSAERPILSDEEIDRNAKTYLEQAMVVLDPEKTEVRFNGEWLSKLSYADVVRLGRTITVARLLERDDFEKRFRAKEPISVSELLYPLMQAYDSVAVKADVELGGTDQLYNLLAGREVMGQYGLDPQVVLTTPILTSWDGTKMSSSMGNNIPLTAAPEEMFGRTMRIPDEQLESWYRLVVEEPVPEGEPMAAKIALGRWIVTRSHGEAAAAEAEAHFTRVVREGGAPDDVPSVALPAGDPVHLPALLVAEFGVGSSSEARRLLTQGGVKADGEPITALDVPRADLDGVLLRVGKRRFGRLVG</sequence>
<dbReference type="SUPFAM" id="SSF52374">
    <property type="entry name" value="Nucleotidylyl transferase"/>
    <property type="match status" value="1"/>
</dbReference>
<dbReference type="GO" id="GO:0006437">
    <property type="term" value="P:tyrosyl-tRNA aminoacylation"/>
    <property type="evidence" value="ECO:0007669"/>
    <property type="project" value="InterPro"/>
</dbReference>
<protein>
    <recommendedName>
        <fullName evidence="1">tyrosine--tRNA ligase</fullName>
        <ecNumber evidence="1">6.1.1.1</ecNumber>
    </recommendedName>
    <alternativeName>
        <fullName evidence="7">Tyrosyl-tRNA synthetase</fullName>
    </alternativeName>
</protein>
<dbReference type="PRINTS" id="PR01040">
    <property type="entry name" value="TRNASYNTHTYR"/>
</dbReference>
<dbReference type="InterPro" id="IPR024088">
    <property type="entry name" value="Tyr-tRNA-ligase_bac-type"/>
</dbReference>
<name>A0A6J6P3V1_9ZZZZ</name>
<dbReference type="Gene3D" id="3.40.50.620">
    <property type="entry name" value="HUPs"/>
    <property type="match status" value="1"/>
</dbReference>
<keyword evidence="2" id="KW-0436">Ligase</keyword>
<evidence type="ECO:0000256" key="8">
    <source>
        <dbReference type="ARBA" id="ARBA00048248"/>
    </source>
</evidence>
<evidence type="ECO:0000256" key="5">
    <source>
        <dbReference type="ARBA" id="ARBA00022917"/>
    </source>
</evidence>
<dbReference type="InterPro" id="IPR036986">
    <property type="entry name" value="S4_RNA-bd_sf"/>
</dbReference>
<dbReference type="CDD" id="cd00165">
    <property type="entry name" value="S4"/>
    <property type="match status" value="1"/>
</dbReference>
<keyword evidence="4" id="KW-0067">ATP-binding</keyword>
<dbReference type="Gene3D" id="1.10.240.10">
    <property type="entry name" value="Tyrosyl-Transfer RNA Synthetase"/>
    <property type="match status" value="1"/>
</dbReference>
<keyword evidence="3" id="KW-0547">Nucleotide-binding</keyword>
<dbReference type="PANTHER" id="PTHR11766">
    <property type="entry name" value="TYROSYL-TRNA SYNTHETASE"/>
    <property type="match status" value="1"/>
</dbReference>
<proteinExistence type="predicted"/>
<dbReference type="Gene3D" id="3.10.290.10">
    <property type="entry name" value="RNA-binding S4 domain"/>
    <property type="match status" value="1"/>
</dbReference>
<evidence type="ECO:0000313" key="9">
    <source>
        <dbReference type="EMBL" id="CAB4693476.1"/>
    </source>
</evidence>
<dbReference type="InterPro" id="IPR002307">
    <property type="entry name" value="Tyr-tRNA-ligase"/>
</dbReference>
<dbReference type="InterPro" id="IPR002305">
    <property type="entry name" value="aa-tRNA-synth_Ic"/>
</dbReference>
<evidence type="ECO:0000256" key="4">
    <source>
        <dbReference type="ARBA" id="ARBA00022840"/>
    </source>
</evidence>
<evidence type="ECO:0000256" key="1">
    <source>
        <dbReference type="ARBA" id="ARBA00013160"/>
    </source>
</evidence>
<gene>
    <name evidence="9" type="ORF">UFOPK2399_00867</name>
</gene>